<protein>
    <submittedName>
        <fullName evidence="2">Uncharacterized protein</fullName>
    </submittedName>
</protein>
<feature type="transmembrane region" description="Helical" evidence="1">
    <location>
        <begin position="150"/>
        <end position="172"/>
    </location>
</feature>
<evidence type="ECO:0000313" key="2">
    <source>
        <dbReference type="EMBL" id="SOD66027.1"/>
    </source>
</evidence>
<dbReference type="AlphaFoldDB" id="A0A286E541"/>
<organism evidence="2 3">
    <name type="scientific">Alysiella filiformis DSM 16848</name>
    <dbReference type="NCBI Taxonomy" id="1120981"/>
    <lineage>
        <taxon>Bacteria</taxon>
        <taxon>Pseudomonadati</taxon>
        <taxon>Pseudomonadota</taxon>
        <taxon>Betaproteobacteria</taxon>
        <taxon>Neisseriales</taxon>
        <taxon>Neisseriaceae</taxon>
        <taxon>Alysiella</taxon>
    </lineage>
</organism>
<keyword evidence="1" id="KW-0812">Transmembrane</keyword>
<name>A0A286E541_9NEIS</name>
<evidence type="ECO:0000256" key="1">
    <source>
        <dbReference type="SAM" id="Phobius"/>
    </source>
</evidence>
<accession>A0A286E541</accession>
<dbReference type="OrthoDB" id="823791at2"/>
<gene>
    <name evidence="2" type="ORF">SAMN02746062_00474</name>
</gene>
<sequence>MYATRSLSFTHQKHIQLHALKGKLLANNRDLETVVSGYGGGGEIKGKTSGSLLGGSGSLRGTMKGKIDPVHIRSETFVHEELFLLDETTGQEHSFHFTDWQISCRPDNQIIVVWWNDERRNSVVYLENQSLNQNYQAPAKLSYPNFIGSFEGFLIVLARLFLMMAILAVVWFGADWLFLPTDSFTKIIYYVVKFFVMCGVFGFAWAMSNDIDFAKYCAPTAQRDTAKFENEISDLIDEVRV</sequence>
<reference evidence="2 3" key="1">
    <citation type="submission" date="2017-09" db="EMBL/GenBank/DDBJ databases">
        <authorList>
            <person name="Ehlers B."/>
            <person name="Leendertz F.H."/>
        </authorList>
    </citation>
    <scope>NUCLEOTIDE SEQUENCE [LARGE SCALE GENOMIC DNA]</scope>
    <source>
        <strain evidence="2 3">DSM 16848</strain>
    </source>
</reference>
<dbReference type="Proteomes" id="UP000219669">
    <property type="component" value="Unassembled WGS sequence"/>
</dbReference>
<feature type="transmembrane region" description="Helical" evidence="1">
    <location>
        <begin position="187"/>
        <end position="206"/>
    </location>
</feature>
<keyword evidence="3" id="KW-1185">Reference proteome</keyword>
<keyword evidence="1" id="KW-1133">Transmembrane helix</keyword>
<keyword evidence="1" id="KW-0472">Membrane</keyword>
<dbReference type="RefSeq" id="WP_097113559.1">
    <property type="nucleotide sequence ID" value="NZ_CP083931.1"/>
</dbReference>
<dbReference type="EMBL" id="OCNF01000003">
    <property type="protein sequence ID" value="SOD66027.1"/>
    <property type="molecule type" value="Genomic_DNA"/>
</dbReference>
<evidence type="ECO:0000313" key="3">
    <source>
        <dbReference type="Proteomes" id="UP000219669"/>
    </source>
</evidence>
<proteinExistence type="predicted"/>